<keyword evidence="1" id="KW-0472">Membrane</keyword>
<feature type="transmembrane region" description="Helical" evidence="1">
    <location>
        <begin position="240"/>
        <end position="259"/>
    </location>
</feature>
<keyword evidence="3" id="KW-1185">Reference proteome</keyword>
<reference evidence="2" key="1">
    <citation type="submission" date="2013-12" db="EMBL/GenBank/DDBJ databases">
        <authorList>
            <person name="Genoscope - CEA"/>
        </authorList>
    </citation>
    <scope>NUCLEOTIDE SEQUENCE</scope>
    <source>
        <strain evidence="2">CBS 1993</strain>
    </source>
</reference>
<dbReference type="EMBL" id="HG793125">
    <property type="protein sequence ID" value="CDK24900.1"/>
    <property type="molecule type" value="Genomic_DNA"/>
</dbReference>
<organism evidence="2 3">
    <name type="scientific">Kuraishia capsulata CBS 1993</name>
    <dbReference type="NCBI Taxonomy" id="1382522"/>
    <lineage>
        <taxon>Eukaryota</taxon>
        <taxon>Fungi</taxon>
        <taxon>Dikarya</taxon>
        <taxon>Ascomycota</taxon>
        <taxon>Saccharomycotina</taxon>
        <taxon>Pichiomycetes</taxon>
        <taxon>Pichiales</taxon>
        <taxon>Pichiaceae</taxon>
        <taxon>Kuraishia</taxon>
    </lineage>
</organism>
<feature type="transmembrane region" description="Helical" evidence="1">
    <location>
        <begin position="489"/>
        <end position="513"/>
    </location>
</feature>
<evidence type="ECO:0000256" key="1">
    <source>
        <dbReference type="SAM" id="Phobius"/>
    </source>
</evidence>
<feature type="transmembrane region" description="Helical" evidence="1">
    <location>
        <begin position="213"/>
        <end position="234"/>
    </location>
</feature>
<dbReference type="RefSeq" id="XP_022456915.1">
    <property type="nucleotide sequence ID" value="XM_022605447.1"/>
</dbReference>
<keyword evidence="1" id="KW-1133">Transmembrane helix</keyword>
<dbReference type="HOGENOM" id="CLU_007914_3_0_1"/>
<dbReference type="Proteomes" id="UP000019384">
    <property type="component" value="Unassembled WGS sequence"/>
</dbReference>
<evidence type="ECO:0000313" key="2">
    <source>
        <dbReference type="EMBL" id="CDK24900.1"/>
    </source>
</evidence>
<keyword evidence="1" id="KW-0812">Transmembrane</keyword>
<proteinExistence type="predicted"/>
<dbReference type="GO" id="GO:0016020">
    <property type="term" value="C:membrane"/>
    <property type="evidence" value="ECO:0007669"/>
    <property type="project" value="InterPro"/>
</dbReference>
<dbReference type="PANTHER" id="PTHR21329">
    <property type="entry name" value="PHOSPHATIDYLINOSITOL N-ACETYLGLUCOSAMINYLTRANSFERASE SUBUNIT Q-RELATED"/>
    <property type="match status" value="1"/>
</dbReference>
<dbReference type="GO" id="GO:0006506">
    <property type="term" value="P:GPI anchor biosynthetic process"/>
    <property type="evidence" value="ECO:0007669"/>
    <property type="project" value="InterPro"/>
</dbReference>
<dbReference type="OrthoDB" id="70250at2759"/>
<evidence type="ECO:0000313" key="3">
    <source>
        <dbReference type="Proteomes" id="UP000019384"/>
    </source>
</evidence>
<dbReference type="GeneID" id="34518303"/>
<reference evidence="2" key="2">
    <citation type="submission" date="2014-02" db="EMBL/GenBank/DDBJ databases">
        <title>Complete DNA sequence of /Kuraishia capsulata/ illustrates novel genomic features among budding yeasts (/Saccharomycotina/).</title>
        <authorList>
            <person name="Morales L."/>
            <person name="Noel B."/>
            <person name="Porcel B."/>
            <person name="Marcet-Houben M."/>
            <person name="Hullo M-F."/>
            <person name="Sacerdot C."/>
            <person name="Tekaia F."/>
            <person name="Leh-Louis V."/>
            <person name="Despons L."/>
            <person name="Khanna V."/>
            <person name="Aury J-M."/>
            <person name="Barbe V."/>
            <person name="Couloux A."/>
            <person name="Labadie K."/>
            <person name="Pelletier E."/>
            <person name="Souciet J-L."/>
            <person name="Boekhout T."/>
            <person name="Gabaldon T."/>
            <person name="Wincker P."/>
            <person name="Dujon B."/>
        </authorList>
    </citation>
    <scope>NUCLEOTIDE SEQUENCE</scope>
    <source>
        <strain evidence="2">CBS 1993</strain>
    </source>
</reference>
<dbReference type="AlphaFoldDB" id="W6MSZ8"/>
<dbReference type="Pfam" id="PF05024">
    <property type="entry name" value="Gpi1"/>
    <property type="match status" value="1"/>
</dbReference>
<accession>W6MSZ8</accession>
<feature type="transmembrane region" description="Helical" evidence="1">
    <location>
        <begin position="408"/>
        <end position="432"/>
    </location>
</feature>
<dbReference type="InterPro" id="IPR007720">
    <property type="entry name" value="PigQ/GPI1"/>
</dbReference>
<sequence length="643" mass="73667">MVLNVYWPSTLRSNGNARLLVGYKSQNGENIVVVSAIEKSWLSILQRQTVISNETFELSIKFPASSSLRLSVVGVLNYESFHLLEFDMLKKDAYPLIHCRSYNLIVFNPPNSKKLEYYATHPAEVDIFWSSYELPLKSQSNQLPEVVQPESEYGRKLAQYSSKSLPKRATSELDLTLRHINLRNYLSAELDSYLKKYLEVSTCNSRKIGSFSLVLYAFSWAAKLMSFIGSYLAILSKFPLKLVNFIIISLINILSYRVGDKSLSTISFSCHQVRNSLANLLLFPAQCQRMRSAMRESEYSIATGSAHLSTEYIKLYNTGWLWVNDILLGVVISRFLTDHADIISSSSKEIISDLLTRRLSYLIRWLMNSPAGFKLNNELAGFLGELTLWVIKIWEDSLIDTLLSPHMVMILVTQIALATQFMGASFFISVWLDLMNILVFHVRCFYFASTRIYHWQLDILRSLFRLFYGKKYNHLRKRIDSNNYELDQLFFGIIIFTILLYLLPTVVVFYLTFVLARLSLFTLTAMCQFLLIGLNYMPLVVFLLRLKRKTGLPGGILFKNLDNSSAESVGVFELKSRSLSLAEIAKSHAKSVLRFNIRNLQMHRSAFPSGEVELEWSTLSPMVLARNVAFGDPIENFSYTTLF</sequence>
<feature type="transmembrane region" description="Helical" evidence="1">
    <location>
        <begin position="519"/>
        <end position="544"/>
    </location>
</feature>
<dbReference type="PANTHER" id="PTHR21329:SF3">
    <property type="entry name" value="PHOSPHATIDYLINOSITOL N-ACETYLGLUCOSAMINYLTRANSFERASE SUBUNIT Q"/>
    <property type="match status" value="1"/>
</dbReference>
<gene>
    <name evidence="2" type="ORF">KUCA_T00000867001</name>
</gene>
<dbReference type="STRING" id="1382522.W6MSZ8"/>
<protein>
    <submittedName>
        <fullName evidence="2">Uncharacterized protein</fullName>
    </submittedName>
</protein>
<name>W6MSZ8_9ASCO</name>
<dbReference type="GO" id="GO:0005783">
    <property type="term" value="C:endoplasmic reticulum"/>
    <property type="evidence" value="ECO:0007669"/>
    <property type="project" value="TreeGrafter"/>
</dbReference>